<feature type="transmembrane region" description="Helical" evidence="2">
    <location>
        <begin position="233"/>
        <end position="254"/>
    </location>
</feature>
<feature type="region of interest" description="Disordered" evidence="1">
    <location>
        <begin position="307"/>
        <end position="327"/>
    </location>
</feature>
<organism evidence="3 4">
    <name type="scientific">Nyssa sinensis</name>
    <dbReference type="NCBI Taxonomy" id="561372"/>
    <lineage>
        <taxon>Eukaryota</taxon>
        <taxon>Viridiplantae</taxon>
        <taxon>Streptophyta</taxon>
        <taxon>Embryophyta</taxon>
        <taxon>Tracheophyta</taxon>
        <taxon>Spermatophyta</taxon>
        <taxon>Magnoliopsida</taxon>
        <taxon>eudicotyledons</taxon>
        <taxon>Gunneridae</taxon>
        <taxon>Pentapetalae</taxon>
        <taxon>asterids</taxon>
        <taxon>Cornales</taxon>
        <taxon>Nyssaceae</taxon>
        <taxon>Nyssa</taxon>
    </lineage>
</organism>
<dbReference type="PANTHER" id="PTHR19328">
    <property type="entry name" value="HEDGEHOG-INTERACTING PROTEIN"/>
    <property type="match status" value="1"/>
</dbReference>
<dbReference type="AlphaFoldDB" id="A0A5J5BKY0"/>
<reference evidence="3 4" key="1">
    <citation type="submission" date="2019-09" db="EMBL/GenBank/DDBJ databases">
        <title>A chromosome-level genome assembly of the Chinese tupelo Nyssa sinensis.</title>
        <authorList>
            <person name="Yang X."/>
            <person name="Kang M."/>
            <person name="Yang Y."/>
            <person name="Xiong H."/>
            <person name="Wang M."/>
            <person name="Zhang Z."/>
            <person name="Wang Z."/>
            <person name="Wu H."/>
            <person name="Ma T."/>
            <person name="Liu J."/>
            <person name="Xi Z."/>
        </authorList>
    </citation>
    <scope>NUCLEOTIDE SEQUENCE [LARGE SCALE GENOMIC DNA]</scope>
    <source>
        <strain evidence="3">J267</strain>
        <tissue evidence="3">Leaf</tissue>
    </source>
</reference>
<evidence type="ECO:0000256" key="2">
    <source>
        <dbReference type="SAM" id="Phobius"/>
    </source>
</evidence>
<keyword evidence="2" id="KW-0812">Transmembrane</keyword>
<evidence type="ECO:0000313" key="4">
    <source>
        <dbReference type="Proteomes" id="UP000325577"/>
    </source>
</evidence>
<dbReference type="EMBL" id="CM018035">
    <property type="protein sequence ID" value="KAA8542362.1"/>
    <property type="molecule type" value="Genomic_DNA"/>
</dbReference>
<gene>
    <name evidence="3" type="ORF">F0562_023502</name>
</gene>
<evidence type="ECO:0008006" key="5">
    <source>
        <dbReference type="Google" id="ProtNLM"/>
    </source>
</evidence>
<accession>A0A5J5BKY0</accession>
<protein>
    <recommendedName>
        <fullName evidence="5">Glucose/Sorbosone dehydrogenase domain-containing protein</fullName>
    </recommendedName>
</protein>
<evidence type="ECO:0000313" key="3">
    <source>
        <dbReference type="EMBL" id="KAA8542362.1"/>
    </source>
</evidence>
<dbReference type="InterPro" id="IPR011042">
    <property type="entry name" value="6-blade_b-propeller_TolB-like"/>
</dbReference>
<keyword evidence="2" id="KW-0472">Membrane</keyword>
<proteinExistence type="predicted"/>
<dbReference type="Gene3D" id="2.120.10.30">
    <property type="entry name" value="TolB, C-terminal domain"/>
    <property type="match status" value="1"/>
</dbReference>
<evidence type="ECO:0000256" key="1">
    <source>
        <dbReference type="SAM" id="MobiDB-lite"/>
    </source>
</evidence>
<keyword evidence="4" id="KW-1185">Reference proteome</keyword>
<dbReference type="OrthoDB" id="10266706at2759"/>
<keyword evidence="2" id="KW-1133">Transmembrane helix</keyword>
<dbReference type="PANTHER" id="PTHR19328:SF70">
    <property type="entry name" value="PROTEIN, PUTATIVE-RELATED"/>
    <property type="match status" value="1"/>
</dbReference>
<dbReference type="Proteomes" id="UP000325577">
    <property type="component" value="Linkage Group LG12"/>
</dbReference>
<feature type="compositionally biased region" description="Basic and acidic residues" evidence="1">
    <location>
        <begin position="313"/>
        <end position="327"/>
    </location>
</feature>
<name>A0A5J5BKY0_9ASTE</name>
<sequence length="327" mass="36877">MFQVPYEIPFFSEKLQPPPQHFLCTFQDQYEEIDIVTKGGNYGWRVYEGPYLFHPTISPGGNTSASSINPIFPVMGYNHSQLDKHIGSASIAGGYFYHSMTDPCMYGRYLYTDLYAAAMFVGNEIPKNRGNFTTSKISFSCADYSPIHCSTMGGSPRTSIGYAFSLAEDNKKDVYILTSTGVYRVAHPSRCNYQCSKKVLLLKDHLLLLQCLRNHAMELFSALINKRLLSNDKLWYCCFSGILGLSPLFTLLVIHLKRTKSSALSLKPPCWCFVSQIRDSTLQGSDLCMDTQQHMIDNEPKCGHLTQANKPSKFNEGDERIKFGPKD</sequence>